<accession>A0A0L0JSF2</accession>
<organism evidence="4 5">
    <name type="scientific">Streptomyces acidiscabies</name>
    <dbReference type="NCBI Taxonomy" id="42234"/>
    <lineage>
        <taxon>Bacteria</taxon>
        <taxon>Bacillati</taxon>
        <taxon>Actinomycetota</taxon>
        <taxon>Actinomycetes</taxon>
        <taxon>Kitasatosporales</taxon>
        <taxon>Streptomycetaceae</taxon>
        <taxon>Streptomyces</taxon>
    </lineage>
</organism>
<evidence type="ECO:0000313" key="4">
    <source>
        <dbReference type="EMBL" id="KND28478.1"/>
    </source>
</evidence>
<dbReference type="PANTHER" id="PTHR33495:SF2">
    <property type="entry name" value="ANTI-SIGMA FACTOR ANTAGONIST TM_1081-RELATED"/>
    <property type="match status" value="1"/>
</dbReference>
<comment type="similarity">
    <text evidence="1 2">Belongs to the anti-sigma-factor antagonist family.</text>
</comment>
<evidence type="ECO:0000256" key="1">
    <source>
        <dbReference type="ARBA" id="ARBA00009013"/>
    </source>
</evidence>
<dbReference type="GO" id="GO:0043856">
    <property type="term" value="F:anti-sigma factor antagonist activity"/>
    <property type="evidence" value="ECO:0007669"/>
    <property type="project" value="InterPro"/>
</dbReference>
<dbReference type="CDD" id="cd07043">
    <property type="entry name" value="STAS_anti-anti-sigma_factors"/>
    <property type="match status" value="1"/>
</dbReference>
<name>A0A0L0JSF2_9ACTN</name>
<dbReference type="EMBL" id="JPPY01000188">
    <property type="protein sequence ID" value="KND28478.1"/>
    <property type="molecule type" value="Genomic_DNA"/>
</dbReference>
<dbReference type="PATRIC" id="fig|42234.21.peg.6831"/>
<dbReference type="AlphaFoldDB" id="A0A0L0JSF2"/>
<feature type="domain" description="STAS" evidence="3">
    <location>
        <begin position="19"/>
        <end position="119"/>
    </location>
</feature>
<evidence type="ECO:0000259" key="3">
    <source>
        <dbReference type="PROSITE" id="PS50801"/>
    </source>
</evidence>
<reference evidence="5" key="1">
    <citation type="submission" date="2014-07" db="EMBL/GenBank/DDBJ databases">
        <title>Genome sequencing of plant-pathogenic Streptomyces species.</title>
        <authorList>
            <person name="Harrison J."/>
            <person name="Sapp M."/>
            <person name="Thwaites R."/>
            <person name="Studholme D.J."/>
        </authorList>
    </citation>
    <scope>NUCLEOTIDE SEQUENCE [LARGE SCALE GENOMIC DNA]</scope>
    <source>
        <strain evidence="5">NCPPB 4445</strain>
    </source>
</reference>
<dbReference type="NCBIfam" id="TIGR00377">
    <property type="entry name" value="ant_ant_sig"/>
    <property type="match status" value="1"/>
</dbReference>
<dbReference type="Proteomes" id="UP000037151">
    <property type="component" value="Unassembled WGS sequence"/>
</dbReference>
<dbReference type="InterPro" id="IPR058548">
    <property type="entry name" value="MlaB-like_STAS"/>
</dbReference>
<dbReference type="PROSITE" id="PS50801">
    <property type="entry name" value="STAS"/>
    <property type="match status" value="1"/>
</dbReference>
<dbReference type="Pfam" id="PF13466">
    <property type="entry name" value="STAS_2"/>
    <property type="match status" value="1"/>
</dbReference>
<dbReference type="RefSeq" id="WP_063786366.1">
    <property type="nucleotide sequence ID" value="NZ_KQ257831.1"/>
</dbReference>
<evidence type="ECO:0000313" key="5">
    <source>
        <dbReference type="Proteomes" id="UP000037151"/>
    </source>
</evidence>
<evidence type="ECO:0000256" key="2">
    <source>
        <dbReference type="RuleBase" id="RU003749"/>
    </source>
</evidence>
<protein>
    <recommendedName>
        <fullName evidence="2">Anti-sigma factor antagonist</fullName>
    </recommendedName>
</protein>
<dbReference type="InterPro" id="IPR036513">
    <property type="entry name" value="STAS_dom_sf"/>
</dbReference>
<comment type="caution">
    <text evidence="4">The sequence shown here is derived from an EMBL/GenBank/DDBJ whole genome shotgun (WGS) entry which is preliminary data.</text>
</comment>
<sequence length="119" mass="12451">MDDNMHTGSATLRTTLTGDGTTVVTLSGELDLLAVIALGPALDDLTTGPRPDVMLDLRPVAFVDCCGLGLLCRARNRVHAAGGRLRLTAPGPGFTRLLRHAGLSDAFDLCQEPVRSIAG</sequence>
<dbReference type="InterPro" id="IPR003658">
    <property type="entry name" value="Anti-sigma_ant"/>
</dbReference>
<proteinExistence type="inferred from homology"/>
<dbReference type="SUPFAM" id="SSF52091">
    <property type="entry name" value="SpoIIaa-like"/>
    <property type="match status" value="1"/>
</dbReference>
<dbReference type="OrthoDB" id="4833278at2"/>
<dbReference type="InterPro" id="IPR002645">
    <property type="entry name" value="STAS_dom"/>
</dbReference>
<dbReference type="Gene3D" id="3.30.750.24">
    <property type="entry name" value="STAS domain"/>
    <property type="match status" value="1"/>
</dbReference>
<dbReference type="PANTHER" id="PTHR33495">
    <property type="entry name" value="ANTI-SIGMA FACTOR ANTAGONIST TM_1081-RELATED-RELATED"/>
    <property type="match status" value="1"/>
</dbReference>
<gene>
    <name evidence="4" type="ORF">IQ63_33185</name>
</gene>